<dbReference type="Pfam" id="PF16242">
    <property type="entry name" value="Pyrid_ox_like"/>
    <property type="match status" value="1"/>
</dbReference>
<evidence type="ECO:0000313" key="2">
    <source>
        <dbReference type="EMBL" id="ACC98981.1"/>
    </source>
</evidence>
<protein>
    <submittedName>
        <fullName evidence="2">Uncharacterized stress protein</fullName>
    </submittedName>
</protein>
<dbReference type="InterPro" id="IPR038725">
    <property type="entry name" value="YdaG_split_barrel_FMN-bd"/>
</dbReference>
<dbReference type="InterPro" id="IPR012349">
    <property type="entry name" value="Split_barrel_FMN-bd"/>
</dbReference>
<dbReference type="KEGG" id="emi:Emin_1432"/>
<name>B2KEN5_ELUMP</name>
<dbReference type="RefSeq" id="WP_012415596.1">
    <property type="nucleotide sequence ID" value="NC_010644.1"/>
</dbReference>
<dbReference type="AlphaFoldDB" id="B2KEN5"/>
<dbReference type="PANTHER" id="PTHR34818">
    <property type="entry name" value="PROTEIN BLI-3"/>
    <property type="match status" value="1"/>
</dbReference>
<organism evidence="2 3">
    <name type="scientific">Elusimicrobium minutum (strain Pei191)</name>
    <dbReference type="NCBI Taxonomy" id="445932"/>
    <lineage>
        <taxon>Bacteria</taxon>
        <taxon>Pseudomonadati</taxon>
        <taxon>Elusimicrobiota</taxon>
        <taxon>Elusimicrobia</taxon>
        <taxon>Elusimicrobiales</taxon>
        <taxon>Elusimicrobiaceae</taxon>
        <taxon>Elusimicrobium</taxon>
    </lineage>
</organism>
<dbReference type="PANTHER" id="PTHR34818:SF1">
    <property type="entry name" value="PROTEIN BLI-3"/>
    <property type="match status" value="1"/>
</dbReference>
<sequence>MEKTIKKFLQNCSNIELTTINKQGYPETRAMLNLRNENIAPHLKGKFESFETIYFSTNKSSSKIEQIEKNKNASVYFSLPQSFQGLLLTGNAYIETDKNIKDALWHDSWKIYYKGGRDGGDYAVIRFEAFEYKFYNGNFEVIKGALKQIIL</sequence>
<dbReference type="InterPro" id="IPR052917">
    <property type="entry name" value="Stress-Dev_Protein"/>
</dbReference>
<reference evidence="2 3" key="1">
    <citation type="journal article" date="2009" name="Appl. Environ. Microbiol.">
        <title>Genomic analysis of 'Elusimicrobium minutum,' the first cultivated representative of the phylum 'Elusimicrobia' (formerly termite group 1).</title>
        <authorList>
            <person name="Herlemann D.P.R."/>
            <person name="Geissinger O."/>
            <person name="Ikeda-Ohtsubo W."/>
            <person name="Kunin V."/>
            <person name="Sun H."/>
            <person name="Lapidus A."/>
            <person name="Hugenholtz P."/>
            <person name="Brune A."/>
        </authorList>
    </citation>
    <scope>NUCLEOTIDE SEQUENCE [LARGE SCALE GENOMIC DNA]</scope>
    <source>
        <strain evidence="2 3">Pei191</strain>
    </source>
</reference>
<dbReference type="OrthoDB" id="9801008at2"/>
<keyword evidence="3" id="KW-1185">Reference proteome</keyword>
<gene>
    <name evidence="2" type="ordered locus">Emin_1432</name>
</gene>
<evidence type="ECO:0000313" key="3">
    <source>
        <dbReference type="Proteomes" id="UP000001029"/>
    </source>
</evidence>
<accession>B2KEN5</accession>
<evidence type="ECO:0000259" key="1">
    <source>
        <dbReference type="Pfam" id="PF16242"/>
    </source>
</evidence>
<proteinExistence type="predicted"/>
<dbReference type="Proteomes" id="UP000001029">
    <property type="component" value="Chromosome"/>
</dbReference>
<feature type="domain" description="General stress protein FMN-binding split barrel" evidence="1">
    <location>
        <begin position="38"/>
        <end position="134"/>
    </location>
</feature>
<dbReference type="STRING" id="445932.Emin_1432"/>
<dbReference type="SUPFAM" id="SSF50475">
    <property type="entry name" value="FMN-binding split barrel"/>
    <property type="match status" value="1"/>
</dbReference>
<dbReference type="HOGENOM" id="CLU_133130_0_0_0"/>
<dbReference type="EMBL" id="CP001055">
    <property type="protein sequence ID" value="ACC98981.1"/>
    <property type="molecule type" value="Genomic_DNA"/>
</dbReference>
<dbReference type="Gene3D" id="2.30.110.10">
    <property type="entry name" value="Electron Transport, Fmn-binding Protein, Chain A"/>
    <property type="match status" value="1"/>
</dbReference>